<evidence type="ECO:0000256" key="1">
    <source>
        <dbReference type="SAM" id="MobiDB-lite"/>
    </source>
</evidence>
<dbReference type="AlphaFoldDB" id="M3C6M4"/>
<gene>
    <name evidence="2" type="ORF">SEPMUDRAFT_106075</name>
</gene>
<dbReference type="EMBL" id="KB456261">
    <property type="protein sequence ID" value="EMF15886.1"/>
    <property type="molecule type" value="Genomic_DNA"/>
</dbReference>
<name>M3C6M4_SPHMS</name>
<proteinExistence type="predicted"/>
<dbReference type="STRING" id="692275.M3C6M4"/>
<dbReference type="eggNOG" id="ENOG502RKUK">
    <property type="taxonomic scope" value="Eukaryota"/>
</dbReference>
<dbReference type="HOGENOM" id="CLU_581554_0_0_1"/>
<feature type="compositionally biased region" description="Low complexity" evidence="1">
    <location>
        <begin position="27"/>
        <end position="40"/>
    </location>
</feature>
<dbReference type="PANTHER" id="PTHR38790">
    <property type="entry name" value="2EXR DOMAIN-CONTAINING PROTEIN-RELATED"/>
    <property type="match status" value="1"/>
</dbReference>
<accession>M3C6M4</accession>
<dbReference type="PANTHER" id="PTHR38790:SF9">
    <property type="entry name" value="F-BOX DOMAIN-CONTAINING PROTEIN"/>
    <property type="match status" value="1"/>
</dbReference>
<dbReference type="OMA" id="RAMANWP"/>
<sequence>MNHLTQLAYALTNFSIRSITDSGSSTLSPALSPSASPSTAMDHKTSQDLLSSGRRVTRQQVRLIKQCFPFLRLPAELRVVVYSFSSDFEKLNEFFDKAFARLSAKPSSRSLLFAPHKRTPNVYLINKQIFREASHLLQRQGVSFHHGLLRYSLSDVISPAILRQVSFLEITDVGHPMIKDETMVYSWAGYMKLLEQLGELLSTGPHNLKKLSIKLDDRRLVEHMTLCHDTAHKCGFRDQMSEALTALGKARGIDEVTFHGLNVNEAAKLKRMLQRPLVPFLSLPLELRQMIYEHTGDWSDSSIILGRAVAQWTDQGMPKKFPFPGRTTPTVLLINKQINAEALEILQKKPLNIVYPQAEFTKEVHIPSIVAFLSSKSMQHAHTISIDMQSWQWSADLEHRIIGILAASKKLQHLTLKFRDVLKKDFQASNNPSYPDLKVASSLKTLRSVRGLKTVTFEGDLPDVFTAPLVQIMTSQPGVKLQDLPKLKALLPDGGTEDIDERDTHTPL</sequence>
<reference evidence="2 3" key="1">
    <citation type="journal article" date="2012" name="PLoS Pathog.">
        <title>Diverse lifestyles and strategies of plant pathogenesis encoded in the genomes of eighteen Dothideomycetes fungi.</title>
        <authorList>
            <person name="Ohm R.A."/>
            <person name="Feau N."/>
            <person name="Henrissat B."/>
            <person name="Schoch C.L."/>
            <person name="Horwitz B.A."/>
            <person name="Barry K.W."/>
            <person name="Condon B.J."/>
            <person name="Copeland A.C."/>
            <person name="Dhillon B."/>
            <person name="Glaser F."/>
            <person name="Hesse C.N."/>
            <person name="Kosti I."/>
            <person name="LaButti K."/>
            <person name="Lindquist E.A."/>
            <person name="Lucas S."/>
            <person name="Salamov A.A."/>
            <person name="Bradshaw R.E."/>
            <person name="Ciuffetti L."/>
            <person name="Hamelin R.C."/>
            <person name="Kema G.H.J."/>
            <person name="Lawrence C."/>
            <person name="Scott J.A."/>
            <person name="Spatafora J.W."/>
            <person name="Turgeon B.G."/>
            <person name="de Wit P.J.G.M."/>
            <person name="Zhong S."/>
            <person name="Goodwin S.B."/>
            <person name="Grigoriev I.V."/>
        </authorList>
    </citation>
    <scope>NUCLEOTIDE SEQUENCE [LARGE SCALE GENOMIC DNA]</scope>
    <source>
        <strain evidence="2 3">SO2202</strain>
    </source>
</reference>
<protein>
    <recommendedName>
        <fullName evidence="4">F-box domain-containing protein</fullName>
    </recommendedName>
</protein>
<organism evidence="2 3">
    <name type="scientific">Sphaerulina musiva (strain SO2202)</name>
    <name type="common">Poplar stem canker fungus</name>
    <name type="synonym">Septoria musiva</name>
    <dbReference type="NCBI Taxonomy" id="692275"/>
    <lineage>
        <taxon>Eukaryota</taxon>
        <taxon>Fungi</taxon>
        <taxon>Dikarya</taxon>
        <taxon>Ascomycota</taxon>
        <taxon>Pezizomycotina</taxon>
        <taxon>Dothideomycetes</taxon>
        <taxon>Dothideomycetidae</taxon>
        <taxon>Mycosphaerellales</taxon>
        <taxon>Mycosphaerellaceae</taxon>
        <taxon>Sphaerulina</taxon>
    </lineage>
</organism>
<keyword evidence="3" id="KW-1185">Reference proteome</keyword>
<dbReference type="GeneID" id="27897746"/>
<evidence type="ECO:0000313" key="2">
    <source>
        <dbReference type="EMBL" id="EMF15886.1"/>
    </source>
</evidence>
<dbReference type="OrthoDB" id="3510794at2759"/>
<feature type="region of interest" description="Disordered" evidence="1">
    <location>
        <begin position="27"/>
        <end position="53"/>
    </location>
</feature>
<dbReference type="Proteomes" id="UP000016931">
    <property type="component" value="Unassembled WGS sequence"/>
</dbReference>
<evidence type="ECO:0008006" key="4">
    <source>
        <dbReference type="Google" id="ProtNLM"/>
    </source>
</evidence>
<dbReference type="RefSeq" id="XP_016764007.1">
    <property type="nucleotide sequence ID" value="XM_016900609.1"/>
</dbReference>
<evidence type="ECO:0000313" key="3">
    <source>
        <dbReference type="Proteomes" id="UP000016931"/>
    </source>
</evidence>